<dbReference type="Gene3D" id="3.40.710.10">
    <property type="entry name" value="DD-peptidase/beta-lactamase superfamily"/>
    <property type="match status" value="1"/>
</dbReference>
<dbReference type="Proteomes" id="UP000095552">
    <property type="component" value="Unassembled WGS sequence"/>
</dbReference>
<dbReference type="AlphaFoldDB" id="A0A1E5T0L2"/>
<keyword evidence="4" id="KW-1185">Reference proteome</keyword>
<dbReference type="InterPro" id="IPR012338">
    <property type="entry name" value="Beta-lactam/transpept-like"/>
</dbReference>
<evidence type="ECO:0000313" key="4">
    <source>
        <dbReference type="Proteomes" id="UP000095552"/>
    </source>
</evidence>
<dbReference type="EMBL" id="MDGQ01000005">
    <property type="protein sequence ID" value="OEK04847.1"/>
    <property type="molecule type" value="Genomic_DNA"/>
</dbReference>
<accession>A0A1E5T0L2</accession>
<evidence type="ECO:0000313" key="3">
    <source>
        <dbReference type="EMBL" id="OEK04847.1"/>
    </source>
</evidence>
<gene>
    <name evidence="3" type="ORF">BFP71_15520</name>
</gene>
<dbReference type="PANTHER" id="PTHR43283">
    <property type="entry name" value="BETA-LACTAMASE-RELATED"/>
    <property type="match status" value="1"/>
</dbReference>
<dbReference type="InterPro" id="IPR001466">
    <property type="entry name" value="Beta-lactam-related"/>
</dbReference>
<dbReference type="SUPFAM" id="SSF56601">
    <property type="entry name" value="beta-lactamase/transpeptidase-like"/>
    <property type="match status" value="1"/>
</dbReference>
<proteinExistence type="predicted"/>
<dbReference type="PANTHER" id="PTHR43283:SF11">
    <property type="entry name" value="BETA-LACTAMASE-RELATED DOMAIN-CONTAINING PROTEIN"/>
    <property type="match status" value="1"/>
</dbReference>
<feature type="domain" description="Beta-lactamase-related" evidence="2">
    <location>
        <begin position="60"/>
        <end position="416"/>
    </location>
</feature>
<dbReference type="Pfam" id="PF00144">
    <property type="entry name" value="Beta-lactamase"/>
    <property type="match status" value="1"/>
</dbReference>
<dbReference type="InterPro" id="IPR050789">
    <property type="entry name" value="Diverse_Enzym_Activities"/>
</dbReference>
<evidence type="ECO:0000259" key="2">
    <source>
        <dbReference type="Pfam" id="PF00144"/>
    </source>
</evidence>
<organism evidence="3 4">
    <name type="scientific">Roseivirga misakiensis</name>
    <dbReference type="NCBI Taxonomy" id="1563681"/>
    <lineage>
        <taxon>Bacteria</taxon>
        <taxon>Pseudomonadati</taxon>
        <taxon>Bacteroidota</taxon>
        <taxon>Cytophagia</taxon>
        <taxon>Cytophagales</taxon>
        <taxon>Roseivirgaceae</taxon>
        <taxon>Roseivirga</taxon>
    </lineage>
</organism>
<evidence type="ECO:0000256" key="1">
    <source>
        <dbReference type="ARBA" id="ARBA00022801"/>
    </source>
</evidence>
<name>A0A1E5T0L2_9BACT</name>
<reference evidence="3 4" key="1">
    <citation type="submission" date="2016-08" db="EMBL/GenBank/DDBJ databases">
        <title>Draft genome of Fabibacter sp. strain SK-8.</title>
        <authorList>
            <person name="Wong S.-K."/>
            <person name="Hamasaki K."/>
            <person name="Yoshizawa S."/>
        </authorList>
    </citation>
    <scope>NUCLEOTIDE SEQUENCE [LARGE SCALE GENOMIC DNA]</scope>
    <source>
        <strain evidence="3 4">SK-8</strain>
    </source>
</reference>
<keyword evidence="1" id="KW-0378">Hydrolase</keyword>
<protein>
    <recommendedName>
        <fullName evidence="2">Beta-lactamase-related domain-containing protein</fullName>
    </recommendedName>
</protein>
<sequence>MITVLFSAVNAQTRPLLKSQKSTSLNIGVGDRLKDRPVNPIGFDVKKLDAEIETIMKRAIDSMAFPGGQVLIARKGLVFYHKAFGYHTYAKENKVQLTDLYDLASVTKTTAATLALMKLYDLGLFDPDQTMGYYFPKVAKGKKKELIMRDVLAHQAGLKAWIPYWSVSQKKNGRYRNRTVKSDSSAKYPYRISSSGLFMHKDFIEKRIYKLIRKSKVSDDKKYLYSGLTFYLIPDLVKRLTGKTFEEFLYDEFYIPLNAETLRFNAGELFPLERIVPTELDSFFRMQQLHGVVHDEGAAMMLGVSGNAGLFSNAEDLAKVYQMLLNGGEFDGKRYLSQDAITEFTRCQFCKSGNRRGLGFDKPLVQYDANLSSVAKDASPESYGHTGYTGTLVWADPANDLLFIFLSNRVYPTRNNSKIYQLNVRPDIHNLVYELIRIGQGTYTLGRHW</sequence>
<dbReference type="STRING" id="1563681.BFP71_15520"/>
<dbReference type="GO" id="GO:0016787">
    <property type="term" value="F:hydrolase activity"/>
    <property type="evidence" value="ECO:0007669"/>
    <property type="project" value="UniProtKB-KW"/>
</dbReference>
<comment type="caution">
    <text evidence="3">The sequence shown here is derived from an EMBL/GenBank/DDBJ whole genome shotgun (WGS) entry which is preliminary data.</text>
</comment>